<reference evidence="1 2" key="1">
    <citation type="submission" date="2021-06" db="EMBL/GenBank/DDBJ databases">
        <title>Caerostris extrusa draft genome.</title>
        <authorList>
            <person name="Kono N."/>
            <person name="Arakawa K."/>
        </authorList>
    </citation>
    <scope>NUCLEOTIDE SEQUENCE [LARGE SCALE GENOMIC DNA]</scope>
</reference>
<sequence length="68" mass="7546">MHVASAHTGGFRHNCALCGKGFHAPGLLRDYVQKKHQETRGSDEDVKQLHLVMLFSYPTCKTGPGNHE</sequence>
<proteinExistence type="predicted"/>
<protein>
    <recommendedName>
        <fullName evidence="3">C2H2-type domain-containing protein</fullName>
    </recommendedName>
</protein>
<dbReference type="Proteomes" id="UP001054945">
    <property type="component" value="Unassembled WGS sequence"/>
</dbReference>
<organism evidence="1 2">
    <name type="scientific">Caerostris extrusa</name>
    <name type="common">Bark spider</name>
    <name type="synonym">Caerostris bankana</name>
    <dbReference type="NCBI Taxonomy" id="172846"/>
    <lineage>
        <taxon>Eukaryota</taxon>
        <taxon>Metazoa</taxon>
        <taxon>Ecdysozoa</taxon>
        <taxon>Arthropoda</taxon>
        <taxon>Chelicerata</taxon>
        <taxon>Arachnida</taxon>
        <taxon>Araneae</taxon>
        <taxon>Araneomorphae</taxon>
        <taxon>Entelegynae</taxon>
        <taxon>Araneoidea</taxon>
        <taxon>Araneidae</taxon>
        <taxon>Caerostris</taxon>
    </lineage>
</organism>
<name>A0AAV4PXM7_CAEEX</name>
<evidence type="ECO:0008006" key="3">
    <source>
        <dbReference type="Google" id="ProtNLM"/>
    </source>
</evidence>
<evidence type="ECO:0000313" key="1">
    <source>
        <dbReference type="EMBL" id="GIY02378.1"/>
    </source>
</evidence>
<evidence type="ECO:0000313" key="2">
    <source>
        <dbReference type="Proteomes" id="UP001054945"/>
    </source>
</evidence>
<dbReference type="EMBL" id="BPLR01005439">
    <property type="protein sequence ID" value="GIY02378.1"/>
    <property type="molecule type" value="Genomic_DNA"/>
</dbReference>
<keyword evidence="2" id="KW-1185">Reference proteome</keyword>
<dbReference type="AlphaFoldDB" id="A0AAV4PXM7"/>
<accession>A0AAV4PXM7</accession>
<gene>
    <name evidence="1" type="ORF">CEXT_211651</name>
</gene>
<comment type="caution">
    <text evidence="1">The sequence shown here is derived from an EMBL/GenBank/DDBJ whole genome shotgun (WGS) entry which is preliminary data.</text>
</comment>